<proteinExistence type="inferred from homology"/>
<evidence type="ECO:0000313" key="8">
    <source>
        <dbReference type="Proteomes" id="UP000585474"/>
    </source>
</evidence>
<dbReference type="AlphaFoldDB" id="A0A7J0DXM0"/>
<keyword evidence="3 5" id="KW-0221">Differentiation</keyword>
<keyword evidence="2 5" id="KW-0217">Developmental protein</keyword>
<evidence type="ECO:0000256" key="1">
    <source>
        <dbReference type="ARBA" id="ARBA00008956"/>
    </source>
</evidence>
<protein>
    <recommendedName>
        <fullName evidence="5">FRIGIDA-like protein</fullName>
    </recommendedName>
</protein>
<dbReference type="EMBL" id="BJWL01000442">
    <property type="protein sequence ID" value="GFS44930.1"/>
    <property type="molecule type" value="Genomic_DNA"/>
</dbReference>
<accession>A0A7J0DXM0</accession>
<dbReference type="PANTHER" id="PTHR31791:SF10">
    <property type="entry name" value="FRIGIDA-LIKE PROTEIN"/>
    <property type="match status" value="1"/>
</dbReference>
<dbReference type="PANTHER" id="PTHR31791">
    <property type="entry name" value="FRIGIDA-LIKE PROTEIN 3-RELATED"/>
    <property type="match status" value="1"/>
</dbReference>
<name>A0A7J0DXM0_9ERIC</name>
<keyword evidence="8" id="KW-1185">Reference proteome</keyword>
<sequence>MFKLIFSSSDIIDELVKSGKEIEAVYFAFESGLTEQFPPVPLLRTCLKDCRRNVNNISKKGNLEEANNLELNATKTIIKCVEDHKLESQFTLEGLKKRVTQLEKAKAEKRKGAIPTSKPSNKRAHRGGRQGQWNPSQPHQAATARYSAPYNYHSHTMYEGPTTASYGPGYGGAHTRSPAALPQQYSLAPQDMGPTGALAAGSYGGQVSYGGQTNYGVYDYSAAAGPAYPPYPQ</sequence>
<evidence type="ECO:0000256" key="2">
    <source>
        <dbReference type="ARBA" id="ARBA00022473"/>
    </source>
</evidence>
<dbReference type="OrthoDB" id="1917867at2759"/>
<feature type="region of interest" description="Disordered" evidence="6">
    <location>
        <begin position="103"/>
        <end position="142"/>
    </location>
</feature>
<dbReference type="GO" id="GO:0030154">
    <property type="term" value="P:cell differentiation"/>
    <property type="evidence" value="ECO:0007669"/>
    <property type="project" value="UniProtKB-KW"/>
</dbReference>
<reference evidence="8" key="1">
    <citation type="submission" date="2019-07" db="EMBL/GenBank/DDBJ databases">
        <title>De Novo Assembly of kiwifruit Actinidia rufa.</title>
        <authorList>
            <person name="Sugita-Konishi S."/>
            <person name="Sato K."/>
            <person name="Mori E."/>
            <person name="Abe Y."/>
            <person name="Kisaki G."/>
            <person name="Hamano K."/>
            <person name="Suezawa K."/>
            <person name="Otani M."/>
            <person name="Fukuda T."/>
            <person name="Manabe T."/>
            <person name="Gomi K."/>
            <person name="Tabuchi M."/>
            <person name="Akimitsu K."/>
            <person name="Kataoka I."/>
        </authorList>
    </citation>
    <scope>NUCLEOTIDE SEQUENCE [LARGE SCALE GENOMIC DNA]</scope>
    <source>
        <strain evidence="8">cv. Fuchu</strain>
    </source>
</reference>
<dbReference type="GO" id="GO:0009908">
    <property type="term" value="P:flower development"/>
    <property type="evidence" value="ECO:0007669"/>
    <property type="project" value="UniProtKB-KW"/>
</dbReference>
<dbReference type="Proteomes" id="UP000585474">
    <property type="component" value="Unassembled WGS sequence"/>
</dbReference>
<gene>
    <name evidence="7" type="ORF">Acr_00g0092980</name>
</gene>
<comment type="caution">
    <text evidence="7">The sequence shown here is derived from an EMBL/GenBank/DDBJ whole genome shotgun (WGS) entry which is preliminary data.</text>
</comment>
<dbReference type="Pfam" id="PF07899">
    <property type="entry name" value="Frigida"/>
    <property type="match status" value="1"/>
</dbReference>
<keyword evidence="4 5" id="KW-0287">Flowering</keyword>
<feature type="compositionally biased region" description="Polar residues" evidence="6">
    <location>
        <begin position="131"/>
        <end position="140"/>
    </location>
</feature>
<dbReference type="InterPro" id="IPR012474">
    <property type="entry name" value="Frigida"/>
</dbReference>
<evidence type="ECO:0000256" key="5">
    <source>
        <dbReference type="RuleBase" id="RU364012"/>
    </source>
</evidence>
<evidence type="ECO:0000256" key="4">
    <source>
        <dbReference type="ARBA" id="ARBA00023089"/>
    </source>
</evidence>
<evidence type="ECO:0000256" key="3">
    <source>
        <dbReference type="ARBA" id="ARBA00022782"/>
    </source>
</evidence>
<evidence type="ECO:0000313" key="7">
    <source>
        <dbReference type="EMBL" id="GFS44930.1"/>
    </source>
</evidence>
<comment type="similarity">
    <text evidence="1 5">Belongs to the Frigida family.</text>
</comment>
<evidence type="ECO:0000256" key="6">
    <source>
        <dbReference type="SAM" id="MobiDB-lite"/>
    </source>
</evidence>
<organism evidence="7 8">
    <name type="scientific">Actinidia rufa</name>
    <dbReference type="NCBI Taxonomy" id="165716"/>
    <lineage>
        <taxon>Eukaryota</taxon>
        <taxon>Viridiplantae</taxon>
        <taxon>Streptophyta</taxon>
        <taxon>Embryophyta</taxon>
        <taxon>Tracheophyta</taxon>
        <taxon>Spermatophyta</taxon>
        <taxon>Magnoliopsida</taxon>
        <taxon>eudicotyledons</taxon>
        <taxon>Gunneridae</taxon>
        <taxon>Pentapetalae</taxon>
        <taxon>asterids</taxon>
        <taxon>Ericales</taxon>
        <taxon>Actinidiaceae</taxon>
        <taxon>Actinidia</taxon>
    </lineage>
</organism>